<accession>A0A139HME0</accession>
<dbReference type="PANTHER" id="PTHR42085:SF1">
    <property type="entry name" value="F-BOX DOMAIN-CONTAINING PROTEIN"/>
    <property type="match status" value="1"/>
</dbReference>
<dbReference type="InterPro" id="IPR038883">
    <property type="entry name" value="AN11006-like"/>
</dbReference>
<sequence>MDNSPLSTVPPELRTYIYEFCLITQTVRPIIVNNPSQPSPPALLQTCRQIRKECENLYYASNSFILTLPDKSSTTHFFAEWLETIRAENRKVLMKNVIVDITSKAMMKWGALVEGRSSWVHEEIGRIREIGSGFGKVRLSYLRKKLDLELKDLGESWKETIGFVKGMLREVGDGDEFMCLSYAEGHLKRLLELEEPGRRIGEEERRRRSDMKRALGIEEED</sequence>
<evidence type="ECO:0000256" key="1">
    <source>
        <dbReference type="SAM" id="MobiDB-lite"/>
    </source>
</evidence>
<gene>
    <name evidence="2" type="ORF">AC579_149</name>
</gene>
<dbReference type="PANTHER" id="PTHR42085">
    <property type="entry name" value="F-BOX DOMAIN-CONTAINING PROTEIN"/>
    <property type="match status" value="1"/>
</dbReference>
<comment type="caution">
    <text evidence="2">The sequence shown here is derived from an EMBL/GenBank/DDBJ whole genome shotgun (WGS) entry which is preliminary data.</text>
</comment>
<proteinExistence type="predicted"/>
<feature type="region of interest" description="Disordered" evidence="1">
    <location>
        <begin position="201"/>
        <end position="221"/>
    </location>
</feature>
<dbReference type="AlphaFoldDB" id="A0A139HME0"/>
<reference evidence="2 3" key="1">
    <citation type="submission" date="2015-07" db="EMBL/GenBank/DDBJ databases">
        <title>Comparative genomics of the Sigatoka disease complex on banana suggests a link between parallel evolutionary changes in Pseudocercospora fijiensis and Pseudocercospora eumusae and increased virulence on the banana host.</title>
        <authorList>
            <person name="Chang T.-C."/>
            <person name="Salvucci A."/>
            <person name="Crous P.W."/>
            <person name="Stergiopoulos I."/>
        </authorList>
    </citation>
    <scope>NUCLEOTIDE SEQUENCE [LARGE SCALE GENOMIC DNA]</scope>
    <source>
        <strain evidence="2 3">CBS 116634</strain>
    </source>
</reference>
<name>A0A139HME0_9PEZI</name>
<dbReference type="OrthoDB" id="5413827at2759"/>
<protein>
    <submittedName>
        <fullName evidence="2">Uncharacterized protein</fullName>
    </submittedName>
</protein>
<dbReference type="Proteomes" id="UP000073492">
    <property type="component" value="Unassembled WGS sequence"/>
</dbReference>
<organism evidence="2 3">
    <name type="scientific">Pseudocercospora musae</name>
    <dbReference type="NCBI Taxonomy" id="113226"/>
    <lineage>
        <taxon>Eukaryota</taxon>
        <taxon>Fungi</taxon>
        <taxon>Dikarya</taxon>
        <taxon>Ascomycota</taxon>
        <taxon>Pezizomycotina</taxon>
        <taxon>Dothideomycetes</taxon>
        <taxon>Dothideomycetidae</taxon>
        <taxon>Mycosphaerellales</taxon>
        <taxon>Mycosphaerellaceae</taxon>
        <taxon>Pseudocercospora</taxon>
    </lineage>
</organism>
<dbReference type="EMBL" id="LFZO01000606">
    <property type="protein sequence ID" value="KXT03552.1"/>
    <property type="molecule type" value="Genomic_DNA"/>
</dbReference>
<evidence type="ECO:0000313" key="2">
    <source>
        <dbReference type="EMBL" id="KXT03552.1"/>
    </source>
</evidence>
<keyword evidence="3" id="KW-1185">Reference proteome</keyword>
<evidence type="ECO:0000313" key="3">
    <source>
        <dbReference type="Proteomes" id="UP000073492"/>
    </source>
</evidence>